<feature type="domain" description="NIPSNAP" evidence="1">
    <location>
        <begin position="3"/>
        <end position="106"/>
    </location>
</feature>
<dbReference type="Proteomes" id="UP000661077">
    <property type="component" value="Unassembled WGS sequence"/>
</dbReference>
<dbReference type="Gene3D" id="3.30.70.100">
    <property type="match status" value="1"/>
</dbReference>
<dbReference type="Pfam" id="PF07978">
    <property type="entry name" value="NIPSNAP"/>
    <property type="match status" value="1"/>
</dbReference>
<sequence>MIYELRTYHCVPGKLPLVLKRMEATTLHMFRKHGIEPVGFWTVVIGESSQNLIYLLRWASMAEREQRWGAFQADPEWLAVRHETESDGPLVQRVSNTLLKPTAFSPSP</sequence>
<comment type="caution">
    <text evidence="2">The sequence shown here is derived from an EMBL/GenBank/DDBJ whole genome shotgun (WGS) entry which is preliminary data.</text>
</comment>
<name>A0ABS1WYF0_9GAMM</name>
<reference evidence="2 3" key="1">
    <citation type="journal article" date="2021" name="Int. J. Syst. Evol. Microbiol.">
        <title>Steroidobacter gossypii sp. nov., isolated from soil of cotton cropping field.</title>
        <authorList>
            <person name="Huang R."/>
            <person name="Yang S."/>
            <person name="Zhen C."/>
            <person name="Liu W."/>
        </authorList>
    </citation>
    <scope>NUCLEOTIDE SEQUENCE [LARGE SCALE GENOMIC DNA]</scope>
    <source>
        <strain evidence="2 3">S1-65</strain>
    </source>
</reference>
<keyword evidence="3" id="KW-1185">Reference proteome</keyword>
<proteinExistence type="predicted"/>
<evidence type="ECO:0000259" key="1">
    <source>
        <dbReference type="Pfam" id="PF07978"/>
    </source>
</evidence>
<evidence type="ECO:0000313" key="3">
    <source>
        <dbReference type="Proteomes" id="UP000661077"/>
    </source>
</evidence>
<dbReference type="InterPro" id="IPR011008">
    <property type="entry name" value="Dimeric_a/b-barrel"/>
</dbReference>
<organism evidence="2 3">
    <name type="scientific">Steroidobacter gossypii</name>
    <dbReference type="NCBI Taxonomy" id="2805490"/>
    <lineage>
        <taxon>Bacteria</taxon>
        <taxon>Pseudomonadati</taxon>
        <taxon>Pseudomonadota</taxon>
        <taxon>Gammaproteobacteria</taxon>
        <taxon>Steroidobacterales</taxon>
        <taxon>Steroidobacteraceae</taxon>
        <taxon>Steroidobacter</taxon>
    </lineage>
</organism>
<accession>A0ABS1WYF0</accession>
<dbReference type="InterPro" id="IPR012577">
    <property type="entry name" value="NIPSNAP"/>
</dbReference>
<gene>
    <name evidence="2" type="ORF">JM946_14590</name>
</gene>
<dbReference type="EMBL" id="JAEVLS010000003">
    <property type="protein sequence ID" value="MBM0105957.1"/>
    <property type="molecule type" value="Genomic_DNA"/>
</dbReference>
<protein>
    <submittedName>
        <fullName evidence="2">NIPSNAP family protein</fullName>
    </submittedName>
</protein>
<dbReference type="SUPFAM" id="SSF54909">
    <property type="entry name" value="Dimeric alpha+beta barrel"/>
    <property type="match status" value="1"/>
</dbReference>
<dbReference type="RefSeq" id="WP_203168030.1">
    <property type="nucleotide sequence ID" value="NZ_JAEVLS010000003.1"/>
</dbReference>
<evidence type="ECO:0000313" key="2">
    <source>
        <dbReference type="EMBL" id="MBM0105957.1"/>
    </source>
</evidence>